<protein>
    <recommendedName>
        <fullName evidence="6">Alpha N-terminal protein methyltransferase 1</fullName>
        <ecNumber evidence="5">2.1.1.244</ecNumber>
    </recommendedName>
    <alternativeName>
        <fullName evidence="7">X-Pro-Lys N-terminal protein methyltransferase 1</fullName>
    </alternativeName>
</protein>
<evidence type="ECO:0000256" key="10">
    <source>
        <dbReference type="ARBA" id="ARBA00048167"/>
    </source>
</evidence>
<dbReference type="GO" id="GO:0071885">
    <property type="term" value="F:N-terminal protein N-methyltransferase activity"/>
    <property type="evidence" value="ECO:0007669"/>
    <property type="project" value="UniProtKB-EC"/>
</dbReference>
<evidence type="ECO:0000256" key="7">
    <source>
        <dbReference type="ARBA" id="ARBA00043129"/>
    </source>
</evidence>
<evidence type="ECO:0000256" key="5">
    <source>
        <dbReference type="ARBA" id="ARBA00039112"/>
    </source>
</evidence>
<reference evidence="13" key="1">
    <citation type="submission" date="2019-06" db="EMBL/GenBank/DDBJ databases">
        <authorList>
            <person name="Broberg M."/>
        </authorList>
    </citation>
    <scope>NUCLEOTIDE SEQUENCE [LARGE SCALE GENOMIC DNA]</scope>
</reference>
<dbReference type="OrthoDB" id="1298661at2759"/>
<dbReference type="Proteomes" id="UP000754883">
    <property type="component" value="Unassembled WGS sequence"/>
</dbReference>
<reference evidence="12 13" key="2">
    <citation type="submission" date="2021-10" db="EMBL/GenBank/DDBJ databases">
        <authorList>
            <person name="Piombo E."/>
        </authorList>
    </citation>
    <scope>NUCLEOTIDE SEQUENCE [LARGE SCALE GENOMIC DNA]</scope>
</reference>
<evidence type="ECO:0000256" key="9">
    <source>
        <dbReference type="ARBA" id="ARBA00047885"/>
    </source>
</evidence>
<dbReference type="GO" id="GO:0005737">
    <property type="term" value="C:cytoplasm"/>
    <property type="evidence" value="ECO:0007669"/>
    <property type="project" value="TreeGrafter"/>
</dbReference>
<comment type="catalytic activity">
    <reaction evidence="9">
        <text>N-terminal L-prolyl-L-prolyl-L-lysyl-[protein] + 2 S-adenosyl-L-methionine = N-terminal N,N-dimethyl-L-prolyl-L-prolyl-L-lysyl-[protein] + 2 S-adenosyl-L-homocysteine + 2 H(+)</text>
        <dbReference type="Rhea" id="RHEA:54736"/>
        <dbReference type="Rhea" id="RHEA-COMP:13787"/>
        <dbReference type="Rhea" id="RHEA-COMP:13974"/>
        <dbReference type="ChEBI" id="CHEBI:15378"/>
        <dbReference type="ChEBI" id="CHEBI:57856"/>
        <dbReference type="ChEBI" id="CHEBI:59789"/>
        <dbReference type="ChEBI" id="CHEBI:138059"/>
        <dbReference type="ChEBI" id="CHEBI:138318"/>
        <dbReference type="EC" id="2.1.1.244"/>
    </reaction>
</comment>
<keyword evidence="2" id="KW-0489">Methyltransferase</keyword>
<dbReference type="EC" id="2.1.1.244" evidence="5"/>
<dbReference type="AlphaFoldDB" id="A0A9N9UTJ0"/>
<evidence type="ECO:0000256" key="6">
    <source>
        <dbReference type="ARBA" id="ARBA00039449"/>
    </source>
</evidence>
<keyword evidence="3" id="KW-0808">Transferase</keyword>
<dbReference type="PIRSF" id="PIRSF016958">
    <property type="entry name" value="DUF858_MeTrfase_lik"/>
    <property type="match status" value="1"/>
</dbReference>
<dbReference type="SUPFAM" id="SSF53335">
    <property type="entry name" value="S-adenosyl-L-methionine-dependent methyltransferases"/>
    <property type="match status" value="1"/>
</dbReference>
<comment type="catalytic activity">
    <reaction evidence="10">
        <text>N-terminal L-alanyl-L-prolyl-L-lysyl-[protein] + 3 S-adenosyl-L-methionine = N-terminal N,N,N-trimethyl-L-alanyl-L-prolyl-L-lysyl-[protein] + 3 S-adenosyl-L-homocysteine + 3 H(+)</text>
        <dbReference type="Rhea" id="RHEA:54712"/>
        <dbReference type="Rhea" id="RHEA-COMP:13785"/>
        <dbReference type="Rhea" id="RHEA-COMP:13971"/>
        <dbReference type="ChEBI" id="CHEBI:15378"/>
        <dbReference type="ChEBI" id="CHEBI:57856"/>
        <dbReference type="ChEBI" id="CHEBI:59789"/>
        <dbReference type="ChEBI" id="CHEBI:138057"/>
        <dbReference type="ChEBI" id="CHEBI:138315"/>
        <dbReference type="EC" id="2.1.1.244"/>
    </reaction>
</comment>
<comment type="catalytic activity">
    <reaction evidence="8">
        <text>N-terminal L-seryl-L-prolyl-L-lysyl-[protein] + 3 S-adenosyl-L-methionine = N-terminal N,N,N-trimethyl-L-seryl-L-prolyl-L-lysyl-[protein] + 3 S-adenosyl-L-homocysteine + 3 H(+)</text>
        <dbReference type="Rhea" id="RHEA:54724"/>
        <dbReference type="Rhea" id="RHEA-COMP:13789"/>
        <dbReference type="Rhea" id="RHEA-COMP:13973"/>
        <dbReference type="ChEBI" id="CHEBI:15378"/>
        <dbReference type="ChEBI" id="CHEBI:57856"/>
        <dbReference type="ChEBI" id="CHEBI:59789"/>
        <dbReference type="ChEBI" id="CHEBI:138061"/>
        <dbReference type="ChEBI" id="CHEBI:138317"/>
        <dbReference type="EC" id="2.1.1.244"/>
    </reaction>
</comment>
<evidence type="ECO:0000313" key="13">
    <source>
        <dbReference type="Proteomes" id="UP000754883"/>
    </source>
</evidence>
<dbReference type="EMBL" id="CABFNO020001560">
    <property type="protein sequence ID" value="CAH0002149.1"/>
    <property type="molecule type" value="Genomic_DNA"/>
</dbReference>
<name>A0A9N9UTJ0_9HYPO</name>
<feature type="binding site" evidence="11">
    <location>
        <begin position="128"/>
        <end position="129"/>
    </location>
    <ligand>
        <name>S-adenosyl-L-methionine</name>
        <dbReference type="ChEBI" id="CHEBI:59789"/>
    </ligand>
</feature>
<dbReference type="Pfam" id="PF05891">
    <property type="entry name" value="Methyltransf_PK"/>
    <property type="match status" value="1"/>
</dbReference>
<keyword evidence="4 11" id="KW-0949">S-adenosyl-L-methionine</keyword>
<dbReference type="InterPro" id="IPR029063">
    <property type="entry name" value="SAM-dependent_MTases_sf"/>
</dbReference>
<evidence type="ECO:0000313" key="12">
    <source>
        <dbReference type="EMBL" id="CAH0002149.1"/>
    </source>
</evidence>
<gene>
    <name evidence="12" type="ORF">CBYS24578_00001867</name>
</gene>
<comment type="similarity">
    <text evidence="1">Belongs to the methyltransferase superfamily. NTM1 family.</text>
</comment>
<evidence type="ECO:0000256" key="4">
    <source>
        <dbReference type="ARBA" id="ARBA00022691"/>
    </source>
</evidence>
<dbReference type="Gene3D" id="3.40.50.150">
    <property type="entry name" value="Vaccinia Virus protein VP39"/>
    <property type="match status" value="1"/>
</dbReference>
<feature type="binding site" evidence="11">
    <location>
        <position position="145"/>
    </location>
    <ligand>
        <name>S-adenosyl-L-methionine</name>
        <dbReference type="ChEBI" id="CHEBI:59789"/>
    </ligand>
</feature>
<evidence type="ECO:0000256" key="11">
    <source>
        <dbReference type="PIRSR" id="PIRSR016958-1"/>
    </source>
</evidence>
<dbReference type="InterPro" id="IPR008576">
    <property type="entry name" value="MeTrfase_NTM1"/>
</dbReference>
<evidence type="ECO:0000256" key="1">
    <source>
        <dbReference type="ARBA" id="ARBA00009059"/>
    </source>
</evidence>
<accession>A0A9N9UTJ0</accession>
<evidence type="ECO:0000256" key="2">
    <source>
        <dbReference type="ARBA" id="ARBA00022603"/>
    </source>
</evidence>
<evidence type="ECO:0000256" key="3">
    <source>
        <dbReference type="ARBA" id="ARBA00022679"/>
    </source>
</evidence>
<evidence type="ECO:0000256" key="8">
    <source>
        <dbReference type="ARBA" id="ARBA00047306"/>
    </source>
</evidence>
<comment type="caution">
    <text evidence="12">The sequence shown here is derived from an EMBL/GenBank/DDBJ whole genome shotgun (WGS) entry which is preliminary data.</text>
</comment>
<organism evidence="12 13">
    <name type="scientific">Clonostachys byssicola</name>
    <dbReference type="NCBI Taxonomy" id="160290"/>
    <lineage>
        <taxon>Eukaryota</taxon>
        <taxon>Fungi</taxon>
        <taxon>Dikarya</taxon>
        <taxon>Ascomycota</taxon>
        <taxon>Pezizomycotina</taxon>
        <taxon>Sordariomycetes</taxon>
        <taxon>Hypocreomycetidae</taxon>
        <taxon>Hypocreales</taxon>
        <taxon>Bionectriaceae</taxon>
        <taxon>Clonostachys</taxon>
    </lineage>
</organism>
<dbReference type="PANTHER" id="PTHR12753:SF0">
    <property type="entry name" value="ALPHA N-TERMINAL PROTEIN METHYLTRANSFERASE 1"/>
    <property type="match status" value="1"/>
</dbReference>
<dbReference type="CDD" id="cd02440">
    <property type="entry name" value="AdoMet_MTases"/>
    <property type="match status" value="1"/>
</dbReference>
<dbReference type="PANTHER" id="PTHR12753">
    <property type="entry name" value="AD-003 - RELATED"/>
    <property type="match status" value="1"/>
</dbReference>
<sequence length="242" mass="26442">MHFRELKMAQSGPADQMINSQAGIKYWQEADASDNGMLGGVLGVAGFASVSRIDLQGSRTFLARLGIGAKRGRNLVATALDAGAGIGRITEGLLLHVAEQVDILEPVSKFTDPLKDKAGVRHIFNVGLQAWQPPEGVTYDLIWTQWCLGHVTDDQMVEYLEICKSVLTPNSGVIVVKENQSTSGADMFDATDSSLVREDGTFLRLFERAGLKLIKSDIQRGFPETSTRRLYPVKMYALKPAS</sequence>
<keyword evidence="13" id="KW-1185">Reference proteome</keyword>
<dbReference type="GO" id="GO:0032259">
    <property type="term" value="P:methylation"/>
    <property type="evidence" value="ECO:0007669"/>
    <property type="project" value="UniProtKB-KW"/>
</dbReference>
<proteinExistence type="inferred from homology"/>
<feature type="binding site" evidence="11">
    <location>
        <position position="88"/>
    </location>
    <ligand>
        <name>S-adenosyl-L-methionine</name>
        <dbReference type="ChEBI" id="CHEBI:59789"/>
    </ligand>
</feature>
<feature type="binding site" evidence="11">
    <location>
        <position position="83"/>
    </location>
    <ligand>
        <name>S-adenosyl-L-methionine</name>
        <dbReference type="ChEBI" id="CHEBI:59789"/>
    </ligand>
</feature>